<keyword evidence="5" id="KW-0040">ANK repeat</keyword>
<evidence type="ECO:0000313" key="11">
    <source>
        <dbReference type="RefSeq" id="XP_013922843.1"/>
    </source>
</evidence>
<dbReference type="Gene3D" id="1.25.40.20">
    <property type="entry name" value="Ankyrin repeat-containing domain"/>
    <property type="match status" value="1"/>
</dbReference>
<dbReference type="PROSITE" id="PS50088">
    <property type="entry name" value="ANK_REPEAT"/>
    <property type="match status" value="1"/>
</dbReference>
<keyword evidence="2" id="KW-0677">Repeat</keyword>
<dbReference type="InterPro" id="IPR013806">
    <property type="entry name" value="Kringle-like"/>
</dbReference>
<keyword evidence="8" id="KW-0732">Signal</keyword>
<dbReference type="InterPro" id="IPR018056">
    <property type="entry name" value="Kringle_CS"/>
</dbReference>
<keyword evidence="1 6" id="KW-0420">Kringle</keyword>
<dbReference type="PROSITE" id="PS50297">
    <property type="entry name" value="ANK_REP_REGION"/>
    <property type="match status" value="1"/>
</dbReference>
<dbReference type="SUPFAM" id="SSF48403">
    <property type="entry name" value="Ankyrin repeat"/>
    <property type="match status" value="1"/>
</dbReference>
<dbReference type="OrthoDB" id="341259at2759"/>
<evidence type="ECO:0000313" key="10">
    <source>
        <dbReference type="Proteomes" id="UP000504617"/>
    </source>
</evidence>
<evidence type="ECO:0000256" key="3">
    <source>
        <dbReference type="ARBA" id="ARBA00023054"/>
    </source>
</evidence>
<dbReference type="InterPro" id="IPR000001">
    <property type="entry name" value="Kringle"/>
</dbReference>
<proteinExistence type="predicted"/>
<evidence type="ECO:0000256" key="6">
    <source>
        <dbReference type="PROSITE-ProRule" id="PRU00121"/>
    </source>
</evidence>
<dbReference type="SUPFAM" id="SSF57440">
    <property type="entry name" value="Kringle-like"/>
    <property type="match status" value="1"/>
</dbReference>
<dbReference type="SMART" id="SM00248">
    <property type="entry name" value="ANK"/>
    <property type="match status" value="2"/>
</dbReference>
<keyword evidence="3" id="KW-0175">Coiled coil</keyword>
<dbReference type="InterPro" id="IPR002110">
    <property type="entry name" value="Ankyrin_rpt"/>
</dbReference>
<dbReference type="InterPro" id="IPR036770">
    <property type="entry name" value="Ankyrin_rpt-contain_sf"/>
</dbReference>
<reference evidence="11" key="1">
    <citation type="submission" date="2025-08" db="UniProtKB">
        <authorList>
            <consortium name="RefSeq"/>
        </authorList>
    </citation>
    <scope>IDENTIFICATION</scope>
    <source>
        <tissue evidence="11">Skeletal muscle</tissue>
    </source>
</reference>
<keyword evidence="10" id="KW-1185">Reference proteome</keyword>
<name>A0A6I9YF60_9SAUR</name>
<dbReference type="InterPro" id="IPR042420">
    <property type="entry name" value="RAI14/UACA"/>
</dbReference>
<evidence type="ECO:0000256" key="8">
    <source>
        <dbReference type="SAM" id="SignalP"/>
    </source>
</evidence>
<dbReference type="PROSITE" id="PS00021">
    <property type="entry name" value="KRINGLE_1"/>
    <property type="match status" value="1"/>
</dbReference>
<feature type="domain" description="Kringle" evidence="9">
    <location>
        <begin position="67"/>
        <end position="132"/>
    </location>
</feature>
<evidence type="ECO:0000256" key="7">
    <source>
        <dbReference type="SAM" id="MobiDB-lite"/>
    </source>
</evidence>
<dbReference type="KEGG" id="tsr:106549661"/>
<feature type="compositionally biased region" description="Pro residues" evidence="7">
    <location>
        <begin position="39"/>
        <end position="50"/>
    </location>
</feature>
<feature type="chain" id="PRO_5026868359" evidence="8">
    <location>
        <begin position="24"/>
        <end position="268"/>
    </location>
</feature>
<keyword evidence="4" id="KW-1015">Disulfide bond</keyword>
<evidence type="ECO:0000256" key="5">
    <source>
        <dbReference type="PROSITE-ProRule" id="PRU00023"/>
    </source>
</evidence>
<evidence type="ECO:0000256" key="2">
    <source>
        <dbReference type="ARBA" id="ARBA00022737"/>
    </source>
</evidence>
<feature type="region of interest" description="Disordered" evidence="7">
    <location>
        <begin position="25"/>
        <end position="60"/>
    </location>
</feature>
<gene>
    <name evidence="11" type="primary">LOC106549661</name>
</gene>
<protein>
    <submittedName>
        <fullName evidence="11">Hyaluronan-binding protein 2-like</fullName>
    </submittedName>
</protein>
<dbReference type="PANTHER" id="PTHR24129:SF2">
    <property type="entry name" value="DUF3447 DOMAIN-CONTAINING PROTEIN"/>
    <property type="match status" value="1"/>
</dbReference>
<accession>A0A6I9YF60</accession>
<feature type="repeat" description="ANK" evidence="5">
    <location>
        <begin position="176"/>
        <end position="208"/>
    </location>
</feature>
<dbReference type="PANTHER" id="PTHR24129">
    <property type="entry name" value="ANKYCORBIN"/>
    <property type="match status" value="1"/>
</dbReference>
<comment type="caution">
    <text evidence="6">Lacks conserved residue(s) required for the propagation of feature annotation.</text>
</comment>
<feature type="region of interest" description="Disordered" evidence="7">
    <location>
        <begin position="240"/>
        <end position="268"/>
    </location>
</feature>
<dbReference type="Proteomes" id="UP000504617">
    <property type="component" value="Unplaced"/>
</dbReference>
<dbReference type="Pfam" id="PF00051">
    <property type="entry name" value="Kringle"/>
    <property type="match status" value="1"/>
</dbReference>
<dbReference type="InterPro" id="IPR038178">
    <property type="entry name" value="Kringle_sf"/>
</dbReference>
<dbReference type="FunFam" id="2.40.20.10:FF:000010">
    <property type="entry name" value="Neurotrypsin"/>
    <property type="match status" value="1"/>
</dbReference>
<evidence type="ECO:0000259" key="9">
    <source>
        <dbReference type="PROSITE" id="PS50070"/>
    </source>
</evidence>
<dbReference type="SMART" id="SM00130">
    <property type="entry name" value="KR"/>
    <property type="match status" value="1"/>
</dbReference>
<evidence type="ECO:0000256" key="4">
    <source>
        <dbReference type="ARBA" id="ARBA00023157"/>
    </source>
</evidence>
<feature type="compositionally biased region" description="Basic and acidic residues" evidence="7">
    <location>
        <begin position="240"/>
        <end position="252"/>
    </location>
</feature>
<dbReference type="Pfam" id="PF12796">
    <property type="entry name" value="Ank_2"/>
    <property type="match status" value="1"/>
</dbReference>
<feature type="compositionally biased region" description="Low complexity" evidence="7">
    <location>
        <begin position="25"/>
        <end position="38"/>
    </location>
</feature>
<dbReference type="PROSITE" id="PS50070">
    <property type="entry name" value="KRINGLE_2"/>
    <property type="match status" value="1"/>
</dbReference>
<dbReference type="GeneID" id="106549661"/>
<organism evidence="10 11">
    <name type="scientific">Thamnophis sirtalis</name>
    <dbReference type="NCBI Taxonomy" id="35019"/>
    <lineage>
        <taxon>Eukaryota</taxon>
        <taxon>Metazoa</taxon>
        <taxon>Chordata</taxon>
        <taxon>Craniata</taxon>
        <taxon>Vertebrata</taxon>
        <taxon>Euteleostomi</taxon>
        <taxon>Lepidosauria</taxon>
        <taxon>Squamata</taxon>
        <taxon>Bifurcata</taxon>
        <taxon>Unidentata</taxon>
        <taxon>Episquamata</taxon>
        <taxon>Toxicofera</taxon>
        <taxon>Serpentes</taxon>
        <taxon>Colubroidea</taxon>
        <taxon>Colubridae</taxon>
        <taxon>Natricinae</taxon>
        <taxon>Thamnophis</taxon>
    </lineage>
</organism>
<dbReference type="PRINTS" id="PR00018">
    <property type="entry name" value="KRINGLE"/>
</dbReference>
<sequence length="268" mass="29291">MTFARLFLAAALLFLGPLPEAGSSAASRFASPSSRGPGSAPPPRSPPFHPHQPAGGGACPRNGGRFVNVTELGTGCLPWAEVPTFLDRTPQGKGLRGQRNFCRNPDGRNRPWCFYRNNRGRVDWGYCDCRQDLSNWIESWNKLDQKLFDAVEKGDVIRTALFASRKTAHPTKLNALGQSAFHLAASKGLTECLTILLTQGADVNDKNEDGSTALHLATIACQPQCVKVLLQADDFEKETLHEGYKSPEEKSEALANRRNSDRGFTPVV</sequence>
<dbReference type="AlphaFoldDB" id="A0A6I9YF60"/>
<dbReference type="RefSeq" id="XP_013922843.1">
    <property type="nucleotide sequence ID" value="XM_014067368.1"/>
</dbReference>
<dbReference type="Gene3D" id="2.40.20.10">
    <property type="entry name" value="Plasminogen Kringle 4"/>
    <property type="match status" value="1"/>
</dbReference>
<evidence type="ECO:0000256" key="1">
    <source>
        <dbReference type="ARBA" id="ARBA00022572"/>
    </source>
</evidence>
<dbReference type="GO" id="GO:0003779">
    <property type="term" value="F:actin binding"/>
    <property type="evidence" value="ECO:0007669"/>
    <property type="project" value="InterPro"/>
</dbReference>
<feature type="signal peptide" evidence="8">
    <location>
        <begin position="1"/>
        <end position="23"/>
    </location>
</feature>